<evidence type="ECO:0000256" key="7">
    <source>
        <dbReference type="SAM" id="Phobius"/>
    </source>
</evidence>
<feature type="transmembrane region" description="Helical" evidence="7">
    <location>
        <begin position="691"/>
        <end position="710"/>
    </location>
</feature>
<feature type="transmembrane region" description="Helical" evidence="7">
    <location>
        <begin position="621"/>
        <end position="638"/>
    </location>
</feature>
<dbReference type="AlphaFoldDB" id="A0A9P1M9F7"/>
<feature type="transmembrane region" description="Helical" evidence="7">
    <location>
        <begin position="825"/>
        <end position="851"/>
    </location>
</feature>
<feature type="transmembrane region" description="Helical" evidence="7">
    <location>
        <begin position="722"/>
        <end position="742"/>
    </location>
</feature>
<feature type="region of interest" description="Disordered" evidence="6">
    <location>
        <begin position="261"/>
        <end position="281"/>
    </location>
</feature>
<feature type="region of interest" description="Disordered" evidence="6">
    <location>
        <begin position="510"/>
        <end position="532"/>
    </location>
</feature>
<dbReference type="GO" id="GO:0016020">
    <property type="term" value="C:membrane"/>
    <property type="evidence" value="ECO:0007669"/>
    <property type="project" value="UniProtKB-SubCell"/>
</dbReference>
<proteinExistence type="predicted"/>
<dbReference type="Proteomes" id="UP000838763">
    <property type="component" value="Unassembled WGS sequence"/>
</dbReference>
<comment type="caution">
    <text evidence="8">The sequence shown here is derived from an EMBL/GenBank/DDBJ whole genome shotgun (WGS) entry which is preliminary data.</text>
</comment>
<evidence type="ECO:0000256" key="2">
    <source>
        <dbReference type="ARBA" id="ARBA00022448"/>
    </source>
</evidence>
<evidence type="ECO:0000256" key="4">
    <source>
        <dbReference type="ARBA" id="ARBA00022989"/>
    </source>
</evidence>
<dbReference type="InterPro" id="IPR036259">
    <property type="entry name" value="MFS_trans_sf"/>
</dbReference>
<sequence length="1006" mass="110011">DLDSSAPDAYGGRSLPFADEIATLTRSFSKITDEASDDLRDIFNLTEGNVGSAQTQSRGVERSDSSRLMQGFLSAAVNAVQDHLDSGNGGKGSGGQGLQLDGLLGVLSSTVKDAAGNPEEKARLISPEIKEKVGAKLQQQHAPIAEQFTRIALDQLKKWLRGNTSTRDIGDGVKGELEDQVKDIVKGLGGLFGKKSSPQEGSSRSIGDGDRDRDQGDGDGNGGFSKVISDKLSTGLAKVHREVRLEFRKILGSIERSSARRQPFDSQLDSAGSRSQSDRGIGDDLKAKLVSKIRDLVKKVQETLRESILGVVNGGHRKFERETWVIVQGMVEQKVQKYLPKVKITVPDDIGNEGVSVGAPSSSSQLGGGNQSASQPQGRQDHPPSQGYQQNYDAGHNNNQQQEYNRPRNGTISRATLVTTSGRRDRTLIDLSNTNNGRYNNQGDDRRHEQSDYRQETQGYGENKNRGRGTNRIMVRGKVKGTTVSMTTKGISATTKVSIIEVMPVIPRAKDTTEAKTTNGTKATGEAPSRRDVSMEIVTESVEELQFMDRAALESASELGSNYMSIEKPAVDHVGSQTDIEAADDSGLRYAAERGQAATDKYGQSLVTLDRAAERRLRLKIDLYIIPTVSLLYLFCFIDRANIGNAKIAGLDKDLGMEGYDYNIVITMFYISYIIFEIPSNLLCKWMGPGWFIPLVTLLFGVASLGTAFVKTIPQASAVRFLLGIFEAGMMPGIAYYLSRWYRRSELTFRLSLYIVMAPSRAPLAGIITIGLALISFLTLTDRPETARWLSQAEKDLAIARVKSERVGATEVLDKMDKTKLKRGIFSPVTLSTSIVFLFDNVTVQGLGFFAPTIVKSIYSEKTTIQQQLFTVPPYVNSSVRYGATFLIASSMFALGPLTNAQVAANVVSDTARSGAIGMNVMMGNIGGLVSAWSFLPWDAPNYHIGNGLNLATTGSILILSIFTLWWMKKDNAKRDTRNIDEELSGLTQAEIQDLDWKHPAFRWKP</sequence>
<comment type="subcellular location">
    <subcellularLocation>
        <location evidence="1">Membrane</location>
        <topology evidence="1">Multi-pass membrane protein</topology>
    </subcellularLocation>
</comment>
<feature type="region of interest" description="Disordered" evidence="6">
    <location>
        <begin position="189"/>
        <end position="225"/>
    </location>
</feature>
<dbReference type="PANTHER" id="PTHR43791:SF48">
    <property type="entry name" value="TRANSPORTER, PUTATIVE (AFU_ORTHOLOGUE AFUA_4G01000)-RELATED"/>
    <property type="match status" value="1"/>
</dbReference>
<evidence type="ECO:0000256" key="1">
    <source>
        <dbReference type="ARBA" id="ARBA00004141"/>
    </source>
</evidence>
<feature type="compositionally biased region" description="Polar residues" evidence="6">
    <location>
        <begin position="430"/>
        <end position="442"/>
    </location>
</feature>
<evidence type="ECO:0000256" key="5">
    <source>
        <dbReference type="ARBA" id="ARBA00023136"/>
    </source>
</evidence>
<dbReference type="PANTHER" id="PTHR43791">
    <property type="entry name" value="PERMEASE-RELATED"/>
    <property type="match status" value="1"/>
</dbReference>
<feature type="transmembrane region" description="Helical" evidence="7">
    <location>
        <begin position="762"/>
        <end position="780"/>
    </location>
</feature>
<reference evidence="8" key="1">
    <citation type="submission" date="2022-11" db="EMBL/GenBank/DDBJ databases">
        <authorList>
            <person name="Scott C."/>
            <person name="Bruce N."/>
        </authorList>
    </citation>
    <scope>NUCLEOTIDE SEQUENCE</scope>
</reference>
<feature type="compositionally biased region" description="Polar residues" evidence="6">
    <location>
        <begin position="386"/>
        <end position="421"/>
    </location>
</feature>
<dbReference type="GO" id="GO:0022857">
    <property type="term" value="F:transmembrane transporter activity"/>
    <property type="evidence" value="ECO:0007669"/>
    <property type="project" value="InterPro"/>
</dbReference>
<keyword evidence="4 7" id="KW-1133">Transmembrane helix</keyword>
<name>A0A9P1M9F7_9PEZI</name>
<dbReference type="EMBL" id="CALLCH030000007">
    <property type="protein sequence ID" value="CAI4213270.1"/>
    <property type="molecule type" value="Genomic_DNA"/>
</dbReference>
<dbReference type="SUPFAM" id="SSF103473">
    <property type="entry name" value="MFS general substrate transporter"/>
    <property type="match status" value="1"/>
</dbReference>
<keyword evidence="9" id="KW-1185">Reference proteome</keyword>
<accession>A0A9P1M9F7</accession>
<feature type="compositionally biased region" description="Polar residues" evidence="6">
    <location>
        <begin position="264"/>
        <end position="275"/>
    </location>
</feature>
<feature type="region of interest" description="Disordered" evidence="6">
    <location>
        <begin position="347"/>
        <end position="470"/>
    </location>
</feature>
<dbReference type="Gene3D" id="1.20.1250.20">
    <property type="entry name" value="MFS general substrate transporter like domains"/>
    <property type="match status" value="1"/>
</dbReference>
<feature type="transmembrane region" description="Helical" evidence="7">
    <location>
        <begin position="659"/>
        <end position="676"/>
    </location>
</feature>
<feature type="compositionally biased region" description="Low complexity" evidence="6">
    <location>
        <begin position="361"/>
        <end position="375"/>
    </location>
</feature>
<organism evidence="8 9">
    <name type="scientific">Parascedosporium putredinis</name>
    <dbReference type="NCBI Taxonomy" id="1442378"/>
    <lineage>
        <taxon>Eukaryota</taxon>
        <taxon>Fungi</taxon>
        <taxon>Dikarya</taxon>
        <taxon>Ascomycota</taxon>
        <taxon>Pezizomycotina</taxon>
        <taxon>Sordariomycetes</taxon>
        <taxon>Hypocreomycetidae</taxon>
        <taxon>Microascales</taxon>
        <taxon>Microascaceae</taxon>
        <taxon>Parascedosporium</taxon>
    </lineage>
</organism>
<evidence type="ECO:0000256" key="3">
    <source>
        <dbReference type="ARBA" id="ARBA00022692"/>
    </source>
</evidence>
<dbReference type="OrthoDB" id="2985014at2759"/>
<dbReference type="InterPro" id="IPR011701">
    <property type="entry name" value="MFS"/>
</dbReference>
<feature type="compositionally biased region" description="Basic and acidic residues" evidence="6">
    <location>
        <begin position="207"/>
        <end position="216"/>
    </location>
</feature>
<keyword evidence="5 7" id="KW-0472">Membrane</keyword>
<keyword evidence="3 7" id="KW-0812">Transmembrane</keyword>
<dbReference type="Pfam" id="PF07690">
    <property type="entry name" value="MFS_1"/>
    <property type="match status" value="1"/>
</dbReference>
<evidence type="ECO:0000256" key="6">
    <source>
        <dbReference type="SAM" id="MobiDB-lite"/>
    </source>
</evidence>
<feature type="compositionally biased region" description="Basic and acidic residues" evidence="6">
    <location>
        <begin position="443"/>
        <end position="455"/>
    </location>
</feature>
<feature type="non-terminal residue" evidence="8">
    <location>
        <position position="1006"/>
    </location>
</feature>
<gene>
    <name evidence="8" type="ORF">PPNO1_LOCUS3018</name>
</gene>
<evidence type="ECO:0008006" key="10">
    <source>
        <dbReference type="Google" id="ProtNLM"/>
    </source>
</evidence>
<protein>
    <recommendedName>
        <fullName evidence="10">Major facilitator superfamily transporter</fullName>
    </recommendedName>
</protein>
<feature type="transmembrane region" description="Helical" evidence="7">
    <location>
        <begin position="917"/>
        <end position="936"/>
    </location>
</feature>
<keyword evidence="2" id="KW-0813">Transport</keyword>
<evidence type="ECO:0000313" key="8">
    <source>
        <dbReference type="EMBL" id="CAI4213270.1"/>
    </source>
</evidence>
<feature type="transmembrane region" description="Helical" evidence="7">
    <location>
        <begin position="948"/>
        <end position="968"/>
    </location>
</feature>
<evidence type="ECO:0000313" key="9">
    <source>
        <dbReference type="Proteomes" id="UP000838763"/>
    </source>
</evidence>
<feature type="transmembrane region" description="Helical" evidence="7">
    <location>
        <begin position="882"/>
        <end position="905"/>
    </location>
</feature>